<name>A0A6G9AQ57_9BACT</name>
<sequence length="206" mass="22976">MSSKPFLLVGITDDSPQSQNIHTLSALFDKGLDLLYWRTSPYAEAMNYLFPADWQSMVLLAGDNAMAVPAPFRWHLKESNRQLLPPDEYSTYARRPQSFSTSIHDLRDWLLLAGQVELVFYSPIFPSISKPGYGPSARLDTVAQQLKTIREKYDKLPLLIGLGGIDENNVAMVKQAGFDGAALMGALWQQTDPIAGFERIRAALLS</sequence>
<dbReference type="AlphaFoldDB" id="A0A6G9AQ57"/>
<organism evidence="2 3">
    <name type="scientific">Spirosoma aureum</name>
    <dbReference type="NCBI Taxonomy" id="2692134"/>
    <lineage>
        <taxon>Bacteria</taxon>
        <taxon>Pseudomonadati</taxon>
        <taxon>Bacteroidota</taxon>
        <taxon>Cytophagia</taxon>
        <taxon>Cytophagales</taxon>
        <taxon>Cytophagaceae</taxon>
        <taxon>Spirosoma</taxon>
    </lineage>
</organism>
<accession>A0A6G9AQ57</accession>
<feature type="domain" description="Thiamine phosphate synthase/TenI" evidence="1">
    <location>
        <begin position="100"/>
        <end position="187"/>
    </location>
</feature>
<evidence type="ECO:0000259" key="1">
    <source>
        <dbReference type="Pfam" id="PF02581"/>
    </source>
</evidence>
<reference evidence="2 3" key="1">
    <citation type="submission" date="2020-03" db="EMBL/GenBank/DDBJ databases">
        <authorList>
            <person name="Kim M.K."/>
        </authorList>
    </citation>
    <scope>NUCLEOTIDE SEQUENCE [LARGE SCALE GENOMIC DNA]</scope>
    <source>
        <strain evidence="2 3">BT328</strain>
    </source>
</reference>
<dbReference type="CDD" id="cd00564">
    <property type="entry name" value="TMP_TenI"/>
    <property type="match status" value="1"/>
</dbReference>
<evidence type="ECO:0000313" key="3">
    <source>
        <dbReference type="Proteomes" id="UP000501802"/>
    </source>
</evidence>
<dbReference type="InterPro" id="IPR013785">
    <property type="entry name" value="Aldolase_TIM"/>
</dbReference>
<protein>
    <submittedName>
        <fullName evidence="2">Thiamine phosphate synthase</fullName>
    </submittedName>
</protein>
<keyword evidence="3" id="KW-1185">Reference proteome</keyword>
<dbReference type="InterPro" id="IPR036206">
    <property type="entry name" value="ThiamineP_synth_sf"/>
</dbReference>
<dbReference type="Pfam" id="PF02581">
    <property type="entry name" value="TMP-TENI"/>
    <property type="match status" value="1"/>
</dbReference>
<dbReference type="KEGG" id="spib:G8759_19320"/>
<dbReference type="EMBL" id="CP050063">
    <property type="protein sequence ID" value="QIP14607.1"/>
    <property type="molecule type" value="Genomic_DNA"/>
</dbReference>
<dbReference type="SUPFAM" id="SSF51391">
    <property type="entry name" value="Thiamin phosphate synthase"/>
    <property type="match status" value="1"/>
</dbReference>
<gene>
    <name evidence="2" type="ORF">G8759_19320</name>
</gene>
<evidence type="ECO:0000313" key="2">
    <source>
        <dbReference type="EMBL" id="QIP14607.1"/>
    </source>
</evidence>
<dbReference type="Gene3D" id="3.20.20.70">
    <property type="entry name" value="Aldolase class I"/>
    <property type="match status" value="1"/>
</dbReference>
<dbReference type="Proteomes" id="UP000501802">
    <property type="component" value="Chromosome"/>
</dbReference>
<dbReference type="GO" id="GO:0009228">
    <property type="term" value="P:thiamine biosynthetic process"/>
    <property type="evidence" value="ECO:0007669"/>
    <property type="project" value="UniProtKB-KW"/>
</dbReference>
<dbReference type="RefSeq" id="WP_167211010.1">
    <property type="nucleotide sequence ID" value="NZ_CP050063.1"/>
</dbReference>
<dbReference type="InterPro" id="IPR022998">
    <property type="entry name" value="ThiamineP_synth_TenI"/>
</dbReference>
<proteinExistence type="predicted"/>